<evidence type="ECO:0000313" key="8">
    <source>
        <dbReference type="Proteomes" id="UP001162030"/>
    </source>
</evidence>
<keyword evidence="2" id="KW-0533">Nickel</keyword>
<evidence type="ECO:0000256" key="6">
    <source>
        <dbReference type="ARBA" id="ARBA00022801"/>
    </source>
</evidence>
<dbReference type="PANTHER" id="PTHR30302:SF1">
    <property type="entry name" value="HYDROGENASE 2 MATURATION PROTEASE"/>
    <property type="match status" value="1"/>
</dbReference>
<protein>
    <submittedName>
        <fullName evidence="7">Hydrogenase 1 maturation protease HyaD</fullName>
    </submittedName>
</protein>
<dbReference type="NCBIfam" id="TIGR00140">
    <property type="entry name" value="hupD"/>
    <property type="match status" value="1"/>
</dbReference>
<organism evidence="7 8">
    <name type="scientific">Methylocaldum szegediense</name>
    <dbReference type="NCBI Taxonomy" id="73780"/>
    <lineage>
        <taxon>Bacteria</taxon>
        <taxon>Pseudomonadati</taxon>
        <taxon>Pseudomonadota</taxon>
        <taxon>Gammaproteobacteria</taxon>
        <taxon>Methylococcales</taxon>
        <taxon>Methylococcaceae</taxon>
        <taxon>Methylocaldum</taxon>
    </lineage>
</organism>
<keyword evidence="3 7" id="KW-0645">Protease</keyword>
<evidence type="ECO:0000256" key="1">
    <source>
        <dbReference type="ARBA" id="ARBA00006814"/>
    </source>
</evidence>
<dbReference type="InterPro" id="IPR023430">
    <property type="entry name" value="Pept_HybD-like_dom_sf"/>
</dbReference>
<dbReference type="InterPro" id="IPR004419">
    <property type="entry name" value="Pept_A31_hyd_express"/>
</dbReference>
<evidence type="ECO:0000256" key="2">
    <source>
        <dbReference type="ARBA" id="ARBA00022596"/>
    </source>
</evidence>
<dbReference type="Pfam" id="PF01750">
    <property type="entry name" value="HycI"/>
    <property type="match status" value="1"/>
</dbReference>
<dbReference type="RefSeq" id="WP_026610559.1">
    <property type="nucleotide sequence ID" value="NZ_OX458333.1"/>
</dbReference>
<dbReference type="PRINTS" id="PR00446">
    <property type="entry name" value="HYDRGNUPTAKE"/>
</dbReference>
<dbReference type="CDD" id="cd06062">
    <property type="entry name" value="H2MP_MemB-H2up"/>
    <property type="match status" value="1"/>
</dbReference>
<name>A0ABN8X0H0_9GAMM</name>
<sequence length="200" mass="21968">MNRILILGIGNVLWADEGFGVRVVQALQRNYDFPESVRLMDGGTQGLALLPYVQEADTLIIADAVDFKHDPGTLVELRDSEVPAYLGAKKMSLHQVSFQEVLALSELLGYSPRHLYLVGVQPCVLEDYGGSLSEPVKAMLEPAVARILQYLAELGIVAEKRTQAEPDSDPLSLAAYEALRPSAREACRVGDERFLALRSE</sequence>
<dbReference type="PANTHER" id="PTHR30302">
    <property type="entry name" value="HYDROGENASE 1 MATURATION PROTEASE"/>
    <property type="match status" value="1"/>
</dbReference>
<evidence type="ECO:0000256" key="3">
    <source>
        <dbReference type="ARBA" id="ARBA00022670"/>
    </source>
</evidence>
<keyword evidence="6" id="KW-0378">Hydrolase</keyword>
<dbReference type="SUPFAM" id="SSF53163">
    <property type="entry name" value="HybD-like"/>
    <property type="match status" value="1"/>
</dbReference>
<gene>
    <name evidence="7" type="primary">hyaD</name>
    <name evidence="7" type="ORF">MSZNOR_0444</name>
</gene>
<evidence type="ECO:0000256" key="4">
    <source>
        <dbReference type="ARBA" id="ARBA00022723"/>
    </source>
</evidence>
<comment type="similarity">
    <text evidence="1">Belongs to the peptidase A31 family.</text>
</comment>
<reference evidence="7 8" key="1">
    <citation type="submission" date="2023-03" db="EMBL/GenBank/DDBJ databases">
        <authorList>
            <person name="Pearce D."/>
        </authorList>
    </citation>
    <scope>NUCLEOTIDE SEQUENCE [LARGE SCALE GENOMIC DNA]</scope>
    <source>
        <strain evidence="7">Msz</strain>
    </source>
</reference>
<dbReference type="EMBL" id="OX458333">
    <property type="protein sequence ID" value="CAI8739928.1"/>
    <property type="molecule type" value="Genomic_DNA"/>
</dbReference>
<dbReference type="Proteomes" id="UP001162030">
    <property type="component" value="Chromosome"/>
</dbReference>
<evidence type="ECO:0000256" key="5">
    <source>
        <dbReference type="ARBA" id="ARBA00022750"/>
    </source>
</evidence>
<dbReference type="InterPro" id="IPR000671">
    <property type="entry name" value="Peptidase_A31"/>
</dbReference>
<dbReference type="Gene3D" id="3.40.50.1450">
    <property type="entry name" value="HybD-like"/>
    <property type="match status" value="1"/>
</dbReference>
<keyword evidence="4" id="KW-0479">Metal-binding</keyword>
<proteinExistence type="inferred from homology"/>
<keyword evidence="5" id="KW-0064">Aspartyl protease</keyword>
<evidence type="ECO:0000313" key="7">
    <source>
        <dbReference type="EMBL" id="CAI8739928.1"/>
    </source>
</evidence>
<accession>A0ABN8X0H0</accession>
<dbReference type="GO" id="GO:0006508">
    <property type="term" value="P:proteolysis"/>
    <property type="evidence" value="ECO:0007669"/>
    <property type="project" value="UniProtKB-KW"/>
</dbReference>
<dbReference type="NCBIfam" id="TIGR00072">
    <property type="entry name" value="hydrog_prot"/>
    <property type="match status" value="1"/>
</dbReference>
<keyword evidence="8" id="KW-1185">Reference proteome</keyword>
<dbReference type="GO" id="GO:0008233">
    <property type="term" value="F:peptidase activity"/>
    <property type="evidence" value="ECO:0007669"/>
    <property type="project" value="UniProtKB-KW"/>
</dbReference>